<comment type="function">
    <text evidence="9">Acts as an acyl-protein thioesterase that hydrolyzes fatty acids from acylated residues in proteins. Regulates the mitochondrial S-depalmitoylation of the nucleophilic active site residue of peroxiredoxin-5/PRDX5, a key antioxidant protein, therefore modulating mitochondrial antioxidant ability. Also catalyzes the deglucuronidation of mycophenolic acid acyl-glucuronide, an active metabolite of the immunosuppressant drug mycophenolate.</text>
</comment>
<evidence type="ECO:0000256" key="6">
    <source>
        <dbReference type="ARBA" id="ARBA00041520"/>
    </source>
</evidence>
<keyword evidence="14" id="KW-1185">Reference proteome</keyword>
<evidence type="ECO:0000256" key="8">
    <source>
        <dbReference type="ARBA" id="ARBA00042704"/>
    </source>
</evidence>
<evidence type="ECO:0000256" key="10">
    <source>
        <dbReference type="ARBA" id="ARBA00047409"/>
    </source>
</evidence>
<evidence type="ECO:0000256" key="2">
    <source>
        <dbReference type="ARBA" id="ARBA00022801"/>
    </source>
</evidence>
<comment type="caution">
    <text evidence="13">The sequence shown here is derived from an EMBL/GenBank/DDBJ whole genome shotgun (WGS) entry which is preliminary data.</text>
</comment>
<evidence type="ECO:0000256" key="11">
    <source>
        <dbReference type="ARBA" id="ARBA00047972"/>
    </source>
</evidence>
<evidence type="ECO:0000256" key="5">
    <source>
        <dbReference type="ARBA" id="ARBA00039314"/>
    </source>
</evidence>
<dbReference type="EC" id="3.1.2.22" evidence="1"/>
<evidence type="ECO:0000256" key="9">
    <source>
        <dbReference type="ARBA" id="ARBA00046047"/>
    </source>
</evidence>
<sequence length="258" mass="27530">MRRVDETAIEWLEGPGGRRIAFRHAPGEGPALVFLPGYMSDMSGSKAAAVLAWARSRGRACLLLDYSGCGISDGAFAEGTLSRWRDEVLALIETRANGPVVLVGSSMGGWLMLLVALARPRSVASLVGIAAAPDFTDWGRTPAQQARLAAGETVFDPNPYGPEPTPMHAAFWADGQALRLLDAEIPLDCPVRLMHGQADADVPSALSLRLAATLRSADVQIILVKDGDHRLSRDQDIALLLRVIEDLPAPPQRAAALP</sequence>
<dbReference type="PANTHER" id="PTHR16138:SF7">
    <property type="entry name" value="PALMITOYL-PROTEIN THIOESTERASE ABHD10, MITOCHONDRIAL"/>
    <property type="match status" value="1"/>
</dbReference>
<protein>
    <recommendedName>
        <fullName evidence="5">Palmitoyl-protein thioesterase ABHD10, mitochondrial</fullName>
        <ecNumber evidence="4">3.1.1.93</ecNumber>
        <ecNumber evidence="1">3.1.2.22</ecNumber>
    </recommendedName>
    <alternativeName>
        <fullName evidence="7">Acyl-protein thioesterase ABHD10</fullName>
    </alternativeName>
    <alternativeName>
        <fullName evidence="8">Alpha/beta hydrolase domain-containing protein 10</fullName>
    </alternativeName>
    <alternativeName>
        <fullName evidence="6">Mycophenolic acid acyl-glucuronide esterase, mitochondrial</fullName>
    </alternativeName>
</protein>
<keyword evidence="3" id="KW-0809">Transit peptide</keyword>
<evidence type="ECO:0000259" key="12">
    <source>
        <dbReference type="Pfam" id="PF12697"/>
    </source>
</evidence>
<dbReference type="InterPro" id="IPR029058">
    <property type="entry name" value="AB_hydrolase_fold"/>
</dbReference>
<dbReference type="InterPro" id="IPR052382">
    <property type="entry name" value="ABHD10_acyl-thioesterase"/>
</dbReference>
<comment type="catalytic activity">
    <reaction evidence="11">
        <text>mycophenolic acid O-acyl-beta-D-glucuronide + H2O = mycophenolate + D-glucuronate + H(+)</text>
        <dbReference type="Rhea" id="RHEA:34179"/>
        <dbReference type="ChEBI" id="CHEBI:15377"/>
        <dbReference type="ChEBI" id="CHEBI:15378"/>
        <dbReference type="ChEBI" id="CHEBI:58720"/>
        <dbReference type="ChEBI" id="CHEBI:62932"/>
        <dbReference type="ChEBI" id="CHEBI:66982"/>
        <dbReference type="EC" id="3.1.1.93"/>
    </reaction>
    <physiologicalReaction direction="left-to-right" evidence="11">
        <dbReference type="Rhea" id="RHEA:34180"/>
    </physiologicalReaction>
</comment>
<organism evidence="13 14">
    <name type="scientific">Novosphingobium tardum</name>
    <dbReference type="NCBI Taxonomy" id="1538021"/>
    <lineage>
        <taxon>Bacteria</taxon>
        <taxon>Pseudomonadati</taxon>
        <taxon>Pseudomonadota</taxon>
        <taxon>Alphaproteobacteria</taxon>
        <taxon>Sphingomonadales</taxon>
        <taxon>Sphingomonadaceae</taxon>
        <taxon>Novosphingobium</taxon>
    </lineage>
</organism>
<dbReference type="SUPFAM" id="SSF53474">
    <property type="entry name" value="alpha/beta-Hydrolases"/>
    <property type="match status" value="1"/>
</dbReference>
<keyword evidence="2 13" id="KW-0378">Hydrolase</keyword>
<dbReference type="Proteomes" id="UP001595828">
    <property type="component" value="Unassembled WGS sequence"/>
</dbReference>
<reference evidence="14" key="1">
    <citation type="journal article" date="2019" name="Int. J. Syst. Evol. Microbiol.">
        <title>The Global Catalogue of Microorganisms (GCM) 10K type strain sequencing project: providing services to taxonomists for standard genome sequencing and annotation.</title>
        <authorList>
            <consortium name="The Broad Institute Genomics Platform"/>
            <consortium name="The Broad Institute Genome Sequencing Center for Infectious Disease"/>
            <person name="Wu L."/>
            <person name="Ma J."/>
        </authorList>
    </citation>
    <scope>NUCLEOTIDE SEQUENCE [LARGE SCALE GENOMIC DNA]</scope>
    <source>
        <strain evidence="14">CGMCC 1.12989</strain>
    </source>
</reference>
<evidence type="ECO:0000256" key="7">
    <source>
        <dbReference type="ARBA" id="ARBA00042645"/>
    </source>
</evidence>
<name>A0ABV8RND1_9SPHN</name>
<dbReference type="RefSeq" id="WP_379537260.1">
    <property type="nucleotide sequence ID" value="NZ_JBHSDR010000003.1"/>
</dbReference>
<evidence type="ECO:0000256" key="1">
    <source>
        <dbReference type="ARBA" id="ARBA00012423"/>
    </source>
</evidence>
<evidence type="ECO:0000256" key="4">
    <source>
        <dbReference type="ARBA" id="ARBA00039132"/>
    </source>
</evidence>
<evidence type="ECO:0000313" key="13">
    <source>
        <dbReference type="EMBL" id="MFC4293776.1"/>
    </source>
</evidence>
<evidence type="ECO:0000256" key="3">
    <source>
        <dbReference type="ARBA" id="ARBA00022946"/>
    </source>
</evidence>
<evidence type="ECO:0000313" key="14">
    <source>
        <dbReference type="Proteomes" id="UP001595828"/>
    </source>
</evidence>
<dbReference type="GO" id="GO:0016787">
    <property type="term" value="F:hydrolase activity"/>
    <property type="evidence" value="ECO:0007669"/>
    <property type="project" value="UniProtKB-KW"/>
</dbReference>
<comment type="catalytic activity">
    <reaction evidence="10">
        <text>S-hexadecanoyl-L-cysteinyl-[protein] + H2O = L-cysteinyl-[protein] + hexadecanoate + H(+)</text>
        <dbReference type="Rhea" id="RHEA:19233"/>
        <dbReference type="Rhea" id="RHEA-COMP:10131"/>
        <dbReference type="Rhea" id="RHEA-COMP:11032"/>
        <dbReference type="ChEBI" id="CHEBI:7896"/>
        <dbReference type="ChEBI" id="CHEBI:15377"/>
        <dbReference type="ChEBI" id="CHEBI:15378"/>
        <dbReference type="ChEBI" id="CHEBI:29950"/>
        <dbReference type="ChEBI" id="CHEBI:74151"/>
        <dbReference type="EC" id="3.1.2.22"/>
    </reaction>
    <physiologicalReaction direction="left-to-right" evidence="10">
        <dbReference type="Rhea" id="RHEA:19234"/>
    </physiologicalReaction>
</comment>
<dbReference type="PANTHER" id="PTHR16138">
    <property type="entry name" value="MYCOPHENOLIC ACID ACYL-GLUCURONIDE ESTERASE, MITOCHONDRIAL"/>
    <property type="match status" value="1"/>
</dbReference>
<dbReference type="Gene3D" id="3.40.50.1820">
    <property type="entry name" value="alpha/beta hydrolase"/>
    <property type="match status" value="1"/>
</dbReference>
<dbReference type="Pfam" id="PF12697">
    <property type="entry name" value="Abhydrolase_6"/>
    <property type="match status" value="1"/>
</dbReference>
<gene>
    <name evidence="13" type="ORF">ACFO0A_01750</name>
</gene>
<proteinExistence type="predicted"/>
<dbReference type="EC" id="3.1.1.93" evidence="4"/>
<accession>A0ABV8RND1</accession>
<dbReference type="InterPro" id="IPR000073">
    <property type="entry name" value="AB_hydrolase_1"/>
</dbReference>
<dbReference type="EMBL" id="JBHSDR010000003">
    <property type="protein sequence ID" value="MFC4293776.1"/>
    <property type="molecule type" value="Genomic_DNA"/>
</dbReference>
<feature type="domain" description="AB hydrolase-1" evidence="12">
    <location>
        <begin position="32"/>
        <end position="232"/>
    </location>
</feature>